<feature type="region of interest" description="Lon-protease-like" evidence="11">
    <location>
        <begin position="351"/>
        <end position="455"/>
    </location>
</feature>
<dbReference type="GO" id="GO:0008270">
    <property type="term" value="F:zinc ion binding"/>
    <property type="evidence" value="ECO:0007669"/>
    <property type="project" value="UniProtKB-KW"/>
</dbReference>
<evidence type="ECO:0000256" key="7">
    <source>
        <dbReference type="ARBA" id="ARBA00022840"/>
    </source>
</evidence>
<dbReference type="PROSITE" id="PS50162">
    <property type="entry name" value="RECA_2"/>
    <property type="match status" value="1"/>
</dbReference>
<keyword evidence="8 11" id="KW-0346">Stress response</keyword>
<dbReference type="SUPFAM" id="SSF52540">
    <property type="entry name" value="P-loop containing nucleoside triphosphate hydrolases"/>
    <property type="match status" value="1"/>
</dbReference>
<dbReference type="GO" id="GO:0003684">
    <property type="term" value="F:damaged DNA binding"/>
    <property type="evidence" value="ECO:0007669"/>
    <property type="project" value="InterPro"/>
</dbReference>
<dbReference type="GO" id="GO:0000725">
    <property type="term" value="P:recombinational repair"/>
    <property type="evidence" value="ECO:0007669"/>
    <property type="project" value="UniProtKB-UniRule"/>
</dbReference>
<dbReference type="InterPro" id="IPR027417">
    <property type="entry name" value="P-loop_NTPase"/>
</dbReference>
<keyword evidence="1 11" id="KW-0479">Metal-binding</keyword>
<evidence type="ECO:0000256" key="4">
    <source>
        <dbReference type="ARBA" id="ARBA00022771"/>
    </source>
</evidence>
<dbReference type="STRING" id="83560.NC80_02870"/>
<dbReference type="Proteomes" id="UP000260363">
    <property type="component" value="Chromosome"/>
</dbReference>
<reference evidence="15 16" key="1">
    <citation type="submission" date="2014-02" db="EMBL/GenBank/DDBJ databases">
        <authorList>
            <person name="Chen C."/>
            <person name="Conrad T.A."/>
            <person name="Zhou Z."/>
            <person name="Lai Z."/>
            <person name="Zhong G."/>
        </authorList>
    </citation>
    <scope>NUCLEOTIDE SEQUENCE [LARGE SCALE GENOMIC DNA]</scope>
    <source>
        <strain evidence="15 16">Nigg3-28</strain>
    </source>
</reference>
<dbReference type="InterPro" id="IPR020568">
    <property type="entry name" value="Ribosomal_Su5_D2-typ_SF"/>
</dbReference>
<dbReference type="GO" id="GO:0140664">
    <property type="term" value="F:ATP-dependent DNA damage sensor activity"/>
    <property type="evidence" value="ECO:0007669"/>
    <property type="project" value="InterPro"/>
</dbReference>
<dbReference type="Pfam" id="PF13481">
    <property type="entry name" value="AAA_25"/>
    <property type="match status" value="1"/>
</dbReference>
<dbReference type="KEGG" id="cmx:DNC_02890"/>
<dbReference type="InterPro" id="IPR003593">
    <property type="entry name" value="AAA+_ATPase"/>
</dbReference>
<dbReference type="KEGG" id="cmg:NC81_02885"/>
<evidence type="ECO:0000256" key="1">
    <source>
        <dbReference type="ARBA" id="ARBA00022723"/>
    </source>
</evidence>
<dbReference type="PANTHER" id="PTHR32472">
    <property type="entry name" value="DNA REPAIR PROTEIN RADA"/>
    <property type="match status" value="1"/>
</dbReference>
<dbReference type="GO" id="GO:0005524">
    <property type="term" value="F:ATP binding"/>
    <property type="evidence" value="ECO:0007669"/>
    <property type="project" value="UniProtKB-UniRule"/>
</dbReference>
<gene>
    <name evidence="11" type="primary">radA</name>
    <name evidence="15" type="ORF">BD36_03060</name>
</gene>
<feature type="short sequence motif" description="RadA KNRFG motif" evidence="11">
    <location>
        <begin position="252"/>
        <end position="256"/>
    </location>
</feature>
<dbReference type="InterPro" id="IPR014721">
    <property type="entry name" value="Ribsml_uS5_D2-typ_fold_subgr"/>
</dbReference>
<keyword evidence="4 13" id="KW-0863">Zinc-finger</keyword>
<dbReference type="SUPFAM" id="SSF54211">
    <property type="entry name" value="Ribosomal protein S5 domain 2-like"/>
    <property type="match status" value="1"/>
</dbReference>
<evidence type="ECO:0000256" key="9">
    <source>
        <dbReference type="ARBA" id="ARBA00023125"/>
    </source>
</evidence>
<feature type="domain" description="RecA family profile 1" evidence="14">
    <location>
        <begin position="66"/>
        <end position="215"/>
    </location>
</feature>
<evidence type="ECO:0000256" key="2">
    <source>
        <dbReference type="ARBA" id="ARBA00022741"/>
    </source>
</evidence>
<sequence length="455" mass="49951">MTTTKIKTQWACSECGSYSPKWLGQCPGCFQWNTLVEEIHSSKLKTSSYPLSSTTPVPLNTVKFQEEIRISTRSKGWNRLLGGGTVCGSLTLLGGEPGIGKSTLLLQISSQFAEQGYKVLYVCGEESVSQTSLRAQRLQISSSNIFLFPETNLEDIKQQISDLAPDILIIDSIQIIFSPSLSSAPGSVAQVRETTAELMHIAKQKQITTFIIGHVTKSGEIAGPRILEHLVDTVLYFEGNAHTNYRMIRSVKNRFGPTNELLILSMQTDGLHEVENPSGFFLQEKVVETTGSTIIPIVEGSETLLVEVQALVSSSPFSNPVRKTSGFDPNRFSLLLAVLEKRANVKLYTSDVFLSIAGGLKITQPSADLGAVLSVVSSLYNRYLPKNYTYTGEIGLGGEIRHVTHIEHRIKESIIMGFKGIVMPSGQIKGLPKEYLDQIDIIGVKTIKDAVRLLQ</sequence>
<keyword evidence="3 11" id="KW-0227">DNA damage</keyword>
<evidence type="ECO:0000256" key="6">
    <source>
        <dbReference type="ARBA" id="ARBA00022833"/>
    </source>
</evidence>
<evidence type="ECO:0000313" key="15">
    <source>
        <dbReference type="EMBL" id="AJR10645.1"/>
    </source>
</evidence>
<protein>
    <recommendedName>
        <fullName evidence="11 12">DNA repair protein RadA</fullName>
    </recommendedName>
</protein>
<dbReference type="RefSeq" id="WP_010230867.1">
    <property type="nucleotide sequence ID" value="NZ_CP007217.1"/>
</dbReference>
<comment type="function">
    <text evidence="13">DNA-dependent ATPase involved in processing of recombination intermediates, plays a role in repairing DNA breaks. Stimulates the branch migration of RecA-mediated strand transfer reactions, allowing the 3' invading strand to extend heteroduplex DNA faster. Binds ssDNA in the presence of ADP but not other nucleotides, has ATPase activity that is stimulated by ssDNA and various branched DNA structures, but inhibited by SSB. Does not have RecA's homology-searching function.</text>
</comment>
<evidence type="ECO:0000256" key="10">
    <source>
        <dbReference type="ARBA" id="ARBA00023204"/>
    </source>
</evidence>
<evidence type="ECO:0000313" key="16">
    <source>
        <dbReference type="Proteomes" id="UP000260363"/>
    </source>
</evidence>
<dbReference type="PRINTS" id="PR01874">
    <property type="entry name" value="DNAREPAIRADA"/>
</dbReference>
<dbReference type="GO" id="GO:0004252">
    <property type="term" value="F:serine-type endopeptidase activity"/>
    <property type="evidence" value="ECO:0007669"/>
    <property type="project" value="InterPro"/>
</dbReference>
<organism evidence="15 16">
    <name type="scientific">Chlamydia muridarum</name>
    <dbReference type="NCBI Taxonomy" id="83560"/>
    <lineage>
        <taxon>Bacteria</taxon>
        <taxon>Pseudomonadati</taxon>
        <taxon>Chlamydiota</taxon>
        <taxon>Chlamydiia</taxon>
        <taxon>Chlamydiales</taxon>
        <taxon>Chlamydiaceae</taxon>
        <taxon>Chlamydia/Chlamydophila group</taxon>
        <taxon>Chlamydia</taxon>
    </lineage>
</organism>
<keyword evidence="9 11" id="KW-0238">DNA-binding</keyword>
<dbReference type="GO" id="GO:0006508">
    <property type="term" value="P:proteolysis"/>
    <property type="evidence" value="ECO:0007669"/>
    <property type="project" value="InterPro"/>
</dbReference>
<dbReference type="FunFam" id="3.30.230.10:FF:000163">
    <property type="entry name" value="DNA repair protein RadA"/>
    <property type="match status" value="1"/>
</dbReference>
<evidence type="ECO:0000256" key="5">
    <source>
        <dbReference type="ARBA" id="ARBA00022801"/>
    </source>
</evidence>
<evidence type="ECO:0000256" key="11">
    <source>
        <dbReference type="HAMAP-Rule" id="MF_01498"/>
    </source>
</evidence>
<evidence type="ECO:0000256" key="13">
    <source>
        <dbReference type="RuleBase" id="RU003555"/>
    </source>
</evidence>
<dbReference type="Pfam" id="PF18073">
    <property type="entry name" value="Zn_ribbon_LapB"/>
    <property type="match status" value="1"/>
</dbReference>
<dbReference type="AlphaFoldDB" id="A0A070A4C3"/>
<dbReference type="GO" id="GO:0004176">
    <property type="term" value="F:ATP-dependent peptidase activity"/>
    <property type="evidence" value="ECO:0007669"/>
    <property type="project" value="InterPro"/>
</dbReference>
<dbReference type="Gene3D" id="3.40.50.300">
    <property type="entry name" value="P-loop containing nucleotide triphosphate hydrolases"/>
    <property type="match status" value="1"/>
</dbReference>
<keyword evidence="2 11" id="KW-0547">Nucleotide-binding</keyword>
<dbReference type="Gene3D" id="3.30.230.10">
    <property type="match status" value="1"/>
</dbReference>
<evidence type="ECO:0000256" key="3">
    <source>
        <dbReference type="ARBA" id="ARBA00022763"/>
    </source>
</evidence>
<dbReference type="NCBIfam" id="TIGR00416">
    <property type="entry name" value="sms"/>
    <property type="match status" value="1"/>
</dbReference>
<proteinExistence type="inferred from homology"/>
<dbReference type="PATRIC" id="fig|243161.6.peg.609"/>
<accession>A0A070A4C3</accession>
<evidence type="ECO:0000259" key="14">
    <source>
        <dbReference type="PROSITE" id="PS50162"/>
    </source>
</evidence>
<dbReference type="InterPro" id="IPR008269">
    <property type="entry name" value="Lon_proteolytic"/>
</dbReference>
<dbReference type="InterPro" id="IPR004504">
    <property type="entry name" value="DNA_repair_RadA"/>
</dbReference>
<keyword evidence="6 13" id="KW-0862">Zinc</keyword>
<dbReference type="GO" id="GO:0005829">
    <property type="term" value="C:cytosol"/>
    <property type="evidence" value="ECO:0007669"/>
    <property type="project" value="TreeGrafter"/>
</dbReference>
<dbReference type="InterPro" id="IPR041166">
    <property type="entry name" value="Rubredoxin_2"/>
</dbReference>
<comment type="domain">
    <text evidence="11">The middle region has homology to RecA with ATPase motifs including the RadA KNRFG motif, while the C-terminus is homologous to Lon protease.</text>
</comment>
<dbReference type="KEGG" id="cmm:NC80_02870"/>
<dbReference type="InterPro" id="IPR020588">
    <property type="entry name" value="RecA_ATP-bd"/>
</dbReference>
<dbReference type="SMR" id="A0A070A4C3"/>
<feature type="binding site" evidence="11">
    <location>
        <begin position="95"/>
        <end position="102"/>
    </location>
    <ligand>
        <name>ATP</name>
        <dbReference type="ChEBI" id="CHEBI:30616"/>
    </ligand>
</feature>
<dbReference type="EMBL" id="CP007217">
    <property type="protein sequence ID" value="AJR10645.1"/>
    <property type="molecule type" value="Genomic_DNA"/>
</dbReference>
<comment type="similarity">
    <text evidence="11 13">Belongs to the RecA family. RadA subfamily.</text>
</comment>
<dbReference type="HAMAP" id="MF_01498">
    <property type="entry name" value="RadA_bact"/>
    <property type="match status" value="1"/>
</dbReference>
<dbReference type="FunFam" id="3.40.50.300:FF:000050">
    <property type="entry name" value="DNA repair protein RadA"/>
    <property type="match status" value="1"/>
</dbReference>
<evidence type="ECO:0000256" key="12">
    <source>
        <dbReference type="NCBIfam" id="TIGR00416"/>
    </source>
</evidence>
<dbReference type="Pfam" id="PF05362">
    <property type="entry name" value="Lon_C"/>
    <property type="match status" value="1"/>
</dbReference>
<keyword evidence="5" id="KW-0378">Hydrolase</keyword>
<dbReference type="SMART" id="SM00382">
    <property type="entry name" value="AAA"/>
    <property type="match status" value="1"/>
</dbReference>
<name>A0A070A4C3_CHLMR</name>
<dbReference type="GeneID" id="1245930"/>
<keyword evidence="7 11" id="KW-0067">ATP-binding</keyword>
<dbReference type="CDD" id="cd01121">
    <property type="entry name" value="RadA_SMS_N"/>
    <property type="match status" value="1"/>
</dbReference>
<evidence type="ECO:0000256" key="8">
    <source>
        <dbReference type="ARBA" id="ARBA00023016"/>
    </source>
</evidence>
<keyword evidence="10 11" id="KW-0234">DNA repair</keyword>
<dbReference type="PANTHER" id="PTHR32472:SF10">
    <property type="entry name" value="DNA REPAIR PROTEIN RADA-LIKE PROTEIN"/>
    <property type="match status" value="1"/>
</dbReference>
<comment type="function">
    <text evidence="11">Plays a role in repairing double-strand DNA breaks, probably involving stabilizing or processing branched DNA or blocked replication forks.</text>
</comment>